<accession>A0A3L6Q0G5</accession>
<dbReference type="SUPFAM" id="SSF52047">
    <property type="entry name" value="RNI-like"/>
    <property type="match status" value="1"/>
</dbReference>
<dbReference type="STRING" id="4540.A0A3L6Q0G5"/>
<dbReference type="Proteomes" id="UP000275267">
    <property type="component" value="Unassembled WGS sequence"/>
</dbReference>
<dbReference type="Pfam" id="PF00646">
    <property type="entry name" value="F-box"/>
    <property type="match status" value="1"/>
</dbReference>
<dbReference type="InterPro" id="IPR032675">
    <property type="entry name" value="LRR_dom_sf"/>
</dbReference>
<dbReference type="CDD" id="cd22160">
    <property type="entry name" value="F-box_AtFBL13-like"/>
    <property type="match status" value="1"/>
</dbReference>
<dbReference type="EMBL" id="PQIB02000014">
    <property type="protein sequence ID" value="RLM68943.1"/>
    <property type="molecule type" value="Genomic_DNA"/>
</dbReference>
<dbReference type="Gene3D" id="1.20.1280.50">
    <property type="match status" value="1"/>
</dbReference>
<evidence type="ECO:0000313" key="3">
    <source>
        <dbReference type="Proteomes" id="UP000275267"/>
    </source>
</evidence>
<feature type="domain" description="F-box" evidence="1">
    <location>
        <begin position="5"/>
        <end position="39"/>
    </location>
</feature>
<dbReference type="OrthoDB" id="677997at2759"/>
<evidence type="ECO:0000259" key="1">
    <source>
        <dbReference type="PROSITE" id="PS50181"/>
    </source>
</evidence>
<dbReference type="InterPro" id="IPR053781">
    <property type="entry name" value="F-box_AtFBL13-like"/>
</dbReference>
<gene>
    <name evidence="2" type="ORF">C2845_PM17G02610</name>
</gene>
<protein>
    <submittedName>
        <fullName evidence="2">F-box/LRR-repeat protein</fullName>
    </submittedName>
</protein>
<dbReference type="InterPro" id="IPR036047">
    <property type="entry name" value="F-box-like_dom_sf"/>
</dbReference>
<dbReference type="PANTHER" id="PTHR34223:SF47">
    <property type="entry name" value="OS11G0207800 PROTEIN"/>
    <property type="match status" value="1"/>
</dbReference>
<evidence type="ECO:0000313" key="2">
    <source>
        <dbReference type="EMBL" id="RLM68943.1"/>
    </source>
</evidence>
<comment type="caution">
    <text evidence="2">The sequence shown here is derived from an EMBL/GenBank/DDBJ whole genome shotgun (WGS) entry which is preliminary data.</text>
</comment>
<dbReference type="SUPFAM" id="SSF81383">
    <property type="entry name" value="F-box domain"/>
    <property type="match status" value="1"/>
</dbReference>
<sequence length="581" mass="63349">MALGVDRISNLPECILLHILSLLPAQDAVRTSLLSKGWRHRWLSAPGVRFLGTGGWAGGVARFDSFVNALLAQSCDFDLHLHLDLDWPSEEAAAEPLGNGWIRHALHRRVRELRFRVRITPSEFLFMLEARPLASQHLTRLELVGVQGNAAVLDLSGCPALEHLKMEKCHVCSSEIRSPSLEHLSIRRCNFHSNSRTAMLFPSLVSFEFASNSGRAPLLGTMPSMETATVRFDHFHYDRCKNGLLYDCGDVAFAGCYYYYYRPDGYGCVFIHGLSEATDLKCQLILIWDLDWCPIFSKLKTLVLDKWIVPADLSALIWFLHHASILEKLTLKISEVCSNSIEMEGSCKPIMEQSASPSHLQIVEIICNDVDGIVLKILKVLNTNGVPLDTIRIRCSGRELSMNTLLGARWGRRRAGLGSVFLLVCAVVPGQSLAAGPSPFRGRVRGGVAAVPDRGPSPYPSPLLPVVVDLGATGGSGPIAVDLGAAGSGTGRHATTAGRYRALPSPCMATAGSVAGARRYRGSITRRRWVAAGRLQVGAGGGTLGLGDVVRAVIYTWAWVGSNGLDVDRWGELVEELVRLD</sequence>
<dbReference type="Gene3D" id="3.80.10.10">
    <property type="entry name" value="Ribonuclease Inhibitor"/>
    <property type="match status" value="1"/>
</dbReference>
<dbReference type="InterPro" id="IPR001810">
    <property type="entry name" value="F-box_dom"/>
</dbReference>
<dbReference type="PANTHER" id="PTHR34223">
    <property type="entry name" value="OS11G0201299 PROTEIN"/>
    <property type="match status" value="1"/>
</dbReference>
<proteinExistence type="predicted"/>
<dbReference type="PROSITE" id="PS50181">
    <property type="entry name" value="FBOX"/>
    <property type="match status" value="1"/>
</dbReference>
<organism evidence="2 3">
    <name type="scientific">Panicum miliaceum</name>
    <name type="common">Proso millet</name>
    <name type="synonym">Broomcorn millet</name>
    <dbReference type="NCBI Taxonomy" id="4540"/>
    <lineage>
        <taxon>Eukaryota</taxon>
        <taxon>Viridiplantae</taxon>
        <taxon>Streptophyta</taxon>
        <taxon>Embryophyta</taxon>
        <taxon>Tracheophyta</taxon>
        <taxon>Spermatophyta</taxon>
        <taxon>Magnoliopsida</taxon>
        <taxon>Liliopsida</taxon>
        <taxon>Poales</taxon>
        <taxon>Poaceae</taxon>
        <taxon>PACMAD clade</taxon>
        <taxon>Panicoideae</taxon>
        <taxon>Panicodae</taxon>
        <taxon>Paniceae</taxon>
        <taxon>Panicinae</taxon>
        <taxon>Panicum</taxon>
        <taxon>Panicum sect. Panicum</taxon>
    </lineage>
</organism>
<keyword evidence="3" id="KW-1185">Reference proteome</keyword>
<dbReference type="SMART" id="SM00256">
    <property type="entry name" value="FBOX"/>
    <property type="match status" value="1"/>
</dbReference>
<name>A0A3L6Q0G5_PANMI</name>
<dbReference type="AlphaFoldDB" id="A0A3L6Q0G5"/>
<dbReference type="InterPro" id="IPR053197">
    <property type="entry name" value="F-box_SCFL_complex_component"/>
</dbReference>
<reference evidence="3" key="1">
    <citation type="journal article" date="2019" name="Nat. Commun.">
        <title>The genome of broomcorn millet.</title>
        <authorList>
            <person name="Zou C."/>
            <person name="Miki D."/>
            <person name="Li D."/>
            <person name="Tang Q."/>
            <person name="Xiao L."/>
            <person name="Rajput S."/>
            <person name="Deng P."/>
            <person name="Jia W."/>
            <person name="Huang R."/>
            <person name="Zhang M."/>
            <person name="Sun Y."/>
            <person name="Hu J."/>
            <person name="Fu X."/>
            <person name="Schnable P.S."/>
            <person name="Li F."/>
            <person name="Zhang H."/>
            <person name="Feng B."/>
            <person name="Zhu X."/>
            <person name="Liu R."/>
            <person name="Schnable J.C."/>
            <person name="Zhu J.-K."/>
            <person name="Zhang H."/>
        </authorList>
    </citation>
    <scope>NUCLEOTIDE SEQUENCE [LARGE SCALE GENOMIC DNA]</scope>
</reference>